<dbReference type="OrthoDB" id="359066at2"/>
<dbReference type="EMBL" id="QOIL01000034">
    <property type="protein sequence ID" value="RCG19073.1"/>
    <property type="molecule type" value="Genomic_DNA"/>
</dbReference>
<organism evidence="2 3">
    <name type="scientific">Sphaerisporangium album</name>
    <dbReference type="NCBI Taxonomy" id="509200"/>
    <lineage>
        <taxon>Bacteria</taxon>
        <taxon>Bacillati</taxon>
        <taxon>Actinomycetota</taxon>
        <taxon>Actinomycetes</taxon>
        <taxon>Streptosporangiales</taxon>
        <taxon>Streptosporangiaceae</taxon>
        <taxon>Sphaerisporangium</taxon>
    </lineage>
</organism>
<keyword evidence="3" id="KW-1185">Reference proteome</keyword>
<protein>
    <submittedName>
        <fullName evidence="2">ASCH domain-containing protein</fullName>
    </submittedName>
</protein>
<name>A0A367EM80_9ACTN</name>
<dbReference type="RefSeq" id="WP_114033728.1">
    <property type="nucleotide sequence ID" value="NZ_QOIL01000034.1"/>
</dbReference>
<proteinExistence type="predicted"/>
<evidence type="ECO:0000313" key="3">
    <source>
        <dbReference type="Proteomes" id="UP000253094"/>
    </source>
</evidence>
<feature type="domain" description="ASCH" evidence="1">
    <location>
        <begin position="4"/>
        <end position="50"/>
    </location>
</feature>
<dbReference type="InterPro" id="IPR007374">
    <property type="entry name" value="ASCH_domain"/>
</dbReference>
<dbReference type="InterPro" id="IPR015947">
    <property type="entry name" value="PUA-like_sf"/>
</dbReference>
<sequence>MRALSIQQPWAHLIASGVKDIENRTWKTAHLGLIAIHASKTADGDAVIRTEEGRALIADALARGAIRFGAIIAVTEITGCHRDCAAGTGMCSVWAVRGQWHWHLANTRALATPIPAAGRLGLWPLSEGIERQLRDQLAG</sequence>
<dbReference type="Proteomes" id="UP000253094">
    <property type="component" value="Unassembled WGS sequence"/>
</dbReference>
<evidence type="ECO:0000259" key="1">
    <source>
        <dbReference type="Pfam" id="PF04266"/>
    </source>
</evidence>
<dbReference type="Gene3D" id="2.30.130.30">
    <property type="entry name" value="Hypothetical protein"/>
    <property type="match status" value="1"/>
</dbReference>
<gene>
    <name evidence="2" type="ORF">DQ384_37985</name>
</gene>
<dbReference type="Pfam" id="PF04266">
    <property type="entry name" value="ASCH"/>
    <property type="match status" value="1"/>
</dbReference>
<reference evidence="2 3" key="1">
    <citation type="submission" date="2018-06" db="EMBL/GenBank/DDBJ databases">
        <title>Sphaerisporangium craniellae sp. nov., isolated from a marine sponge in the South China Sea.</title>
        <authorList>
            <person name="Li L."/>
        </authorList>
    </citation>
    <scope>NUCLEOTIDE SEQUENCE [LARGE SCALE GENOMIC DNA]</scope>
    <source>
        <strain evidence="2 3">CCTCC AA 208026</strain>
    </source>
</reference>
<comment type="caution">
    <text evidence="2">The sequence shown here is derived from an EMBL/GenBank/DDBJ whole genome shotgun (WGS) entry which is preliminary data.</text>
</comment>
<evidence type="ECO:0000313" key="2">
    <source>
        <dbReference type="EMBL" id="RCG19073.1"/>
    </source>
</evidence>
<dbReference type="SUPFAM" id="SSF88697">
    <property type="entry name" value="PUA domain-like"/>
    <property type="match status" value="1"/>
</dbReference>
<accession>A0A367EM80</accession>
<dbReference type="AlphaFoldDB" id="A0A367EM80"/>